<dbReference type="Proteomes" id="UP001163603">
    <property type="component" value="Chromosome 12"/>
</dbReference>
<name>A0ACC0XHY4_9ROSI</name>
<sequence>MRINQTASQPQIKAAYRTLAKIYHPDIATSSQANIHNFIQIHTAYSILSDPIARARYDLSFAACRCQFTSNRPKKRRGTDQCW</sequence>
<protein>
    <submittedName>
        <fullName evidence="1">Uncharacterized protein</fullName>
    </submittedName>
</protein>
<keyword evidence="2" id="KW-1185">Reference proteome</keyword>
<dbReference type="EMBL" id="CM047747">
    <property type="protein sequence ID" value="KAJ0017989.1"/>
    <property type="molecule type" value="Genomic_DNA"/>
</dbReference>
<accession>A0ACC0XHY4</accession>
<gene>
    <name evidence="1" type="ORF">Pint_09642</name>
</gene>
<reference evidence="2" key="1">
    <citation type="journal article" date="2023" name="G3 (Bethesda)">
        <title>Genome assembly and association tests identify interacting loci associated with vigor, precocity, and sex in interspecific pistachio rootstocks.</title>
        <authorList>
            <person name="Palmer W."/>
            <person name="Jacygrad E."/>
            <person name="Sagayaradj S."/>
            <person name="Cavanaugh K."/>
            <person name="Han R."/>
            <person name="Bertier L."/>
            <person name="Beede B."/>
            <person name="Kafkas S."/>
            <person name="Golino D."/>
            <person name="Preece J."/>
            <person name="Michelmore R."/>
        </authorList>
    </citation>
    <scope>NUCLEOTIDE SEQUENCE [LARGE SCALE GENOMIC DNA]</scope>
</reference>
<proteinExistence type="predicted"/>
<evidence type="ECO:0000313" key="1">
    <source>
        <dbReference type="EMBL" id="KAJ0017989.1"/>
    </source>
</evidence>
<comment type="caution">
    <text evidence="1">The sequence shown here is derived from an EMBL/GenBank/DDBJ whole genome shotgun (WGS) entry which is preliminary data.</text>
</comment>
<evidence type="ECO:0000313" key="2">
    <source>
        <dbReference type="Proteomes" id="UP001163603"/>
    </source>
</evidence>
<organism evidence="1 2">
    <name type="scientific">Pistacia integerrima</name>
    <dbReference type="NCBI Taxonomy" id="434235"/>
    <lineage>
        <taxon>Eukaryota</taxon>
        <taxon>Viridiplantae</taxon>
        <taxon>Streptophyta</taxon>
        <taxon>Embryophyta</taxon>
        <taxon>Tracheophyta</taxon>
        <taxon>Spermatophyta</taxon>
        <taxon>Magnoliopsida</taxon>
        <taxon>eudicotyledons</taxon>
        <taxon>Gunneridae</taxon>
        <taxon>Pentapetalae</taxon>
        <taxon>rosids</taxon>
        <taxon>malvids</taxon>
        <taxon>Sapindales</taxon>
        <taxon>Anacardiaceae</taxon>
        <taxon>Pistacia</taxon>
    </lineage>
</organism>